<feature type="compositionally biased region" description="Low complexity" evidence="1">
    <location>
        <begin position="52"/>
        <end position="72"/>
    </location>
</feature>
<feature type="compositionally biased region" description="Basic residues" evidence="1">
    <location>
        <begin position="34"/>
        <end position="51"/>
    </location>
</feature>
<dbReference type="EMBL" id="CP031263">
    <property type="protein sequence ID" value="AXH91256.1"/>
    <property type="molecule type" value="Genomic_DNA"/>
</dbReference>
<sequence length="97" mass="10235">MRAAHLCSAPRRSGPDVRRRPPGATSARSPSGGRPRRRGRRRQHRRGRGTRPRTGPARSCTGVAPAARAATAGSTETRGPSRRPGSAAPPADRPDGQ</sequence>
<dbReference type="Proteomes" id="UP000253958">
    <property type="component" value="Chromosome"/>
</dbReference>
<organism evidence="2 3">
    <name type="scientific">Micromonospora aurantiaca</name>
    <name type="common">nom. illeg.</name>
    <dbReference type="NCBI Taxonomy" id="47850"/>
    <lineage>
        <taxon>Bacteria</taxon>
        <taxon>Bacillati</taxon>
        <taxon>Actinomycetota</taxon>
        <taxon>Actinomycetes</taxon>
        <taxon>Micromonosporales</taxon>
        <taxon>Micromonosporaceae</taxon>
        <taxon>Micromonospora</taxon>
    </lineage>
</organism>
<gene>
    <name evidence="2" type="ORF">DVH21_15665</name>
</gene>
<evidence type="ECO:0000256" key="1">
    <source>
        <dbReference type="SAM" id="MobiDB-lite"/>
    </source>
</evidence>
<reference evidence="2 3" key="1">
    <citation type="submission" date="2018-07" db="EMBL/GenBank/DDBJ databases">
        <authorList>
            <person name="Ye Y."/>
        </authorList>
    </citation>
    <scope>NUCLEOTIDE SEQUENCE [LARGE SCALE GENOMIC DNA]</scope>
    <source>
        <strain evidence="3">H14(2018)</strain>
    </source>
</reference>
<dbReference type="AlphaFoldDB" id="A0A6N3K2A1"/>
<feature type="region of interest" description="Disordered" evidence="1">
    <location>
        <begin position="1"/>
        <end position="97"/>
    </location>
</feature>
<proteinExistence type="predicted"/>
<name>A0A6N3K2A1_9ACTN</name>
<evidence type="ECO:0000313" key="3">
    <source>
        <dbReference type="Proteomes" id="UP000253958"/>
    </source>
</evidence>
<reference evidence="2 3" key="2">
    <citation type="submission" date="2018-08" db="EMBL/GenBank/DDBJ databases">
        <title>Streptomyces kandeliansis sp. nov., an endophytic bacterium isolated from mangrove plant.</title>
        <authorList>
            <person name="Wang R."/>
        </authorList>
    </citation>
    <scope>NUCLEOTIDE SEQUENCE [LARGE SCALE GENOMIC DNA]</scope>
    <source>
        <strain evidence="3">H14(2018)</strain>
    </source>
</reference>
<accession>A0A6N3K2A1</accession>
<evidence type="ECO:0000313" key="2">
    <source>
        <dbReference type="EMBL" id="AXH91256.1"/>
    </source>
</evidence>
<protein>
    <submittedName>
        <fullName evidence="2">Uncharacterized protein</fullName>
    </submittedName>
</protein>